<proteinExistence type="predicted"/>
<sequence>MLDLEGESDRSFDKKVDTQAITFKNKNKAMIAVEVNDKKSRGIYFKIFKLEFHFEFGSIKSCFIFFDLVFSVGLTDTGPNQASQISLDIE</sequence>
<name>A0A3M7PM90_BRAPC</name>
<evidence type="ECO:0000313" key="1">
    <source>
        <dbReference type="EMBL" id="RNA00236.1"/>
    </source>
</evidence>
<evidence type="ECO:0000313" key="2">
    <source>
        <dbReference type="Proteomes" id="UP000276133"/>
    </source>
</evidence>
<comment type="caution">
    <text evidence="1">The sequence shown here is derived from an EMBL/GenBank/DDBJ whole genome shotgun (WGS) entry which is preliminary data.</text>
</comment>
<reference evidence="1 2" key="1">
    <citation type="journal article" date="2018" name="Sci. Rep.">
        <title>Genomic signatures of local adaptation to the degree of environmental predictability in rotifers.</title>
        <authorList>
            <person name="Franch-Gras L."/>
            <person name="Hahn C."/>
            <person name="Garcia-Roger E.M."/>
            <person name="Carmona M.J."/>
            <person name="Serra M."/>
            <person name="Gomez A."/>
        </authorList>
    </citation>
    <scope>NUCLEOTIDE SEQUENCE [LARGE SCALE GENOMIC DNA]</scope>
    <source>
        <strain evidence="1">HYR1</strain>
    </source>
</reference>
<organism evidence="1 2">
    <name type="scientific">Brachionus plicatilis</name>
    <name type="common">Marine rotifer</name>
    <name type="synonym">Brachionus muelleri</name>
    <dbReference type="NCBI Taxonomy" id="10195"/>
    <lineage>
        <taxon>Eukaryota</taxon>
        <taxon>Metazoa</taxon>
        <taxon>Spiralia</taxon>
        <taxon>Gnathifera</taxon>
        <taxon>Rotifera</taxon>
        <taxon>Eurotatoria</taxon>
        <taxon>Monogononta</taxon>
        <taxon>Pseudotrocha</taxon>
        <taxon>Ploima</taxon>
        <taxon>Brachionidae</taxon>
        <taxon>Brachionus</taxon>
    </lineage>
</organism>
<accession>A0A3M7PM90</accession>
<protein>
    <submittedName>
        <fullName evidence="1">Uncharacterized protein</fullName>
    </submittedName>
</protein>
<keyword evidence="2" id="KW-1185">Reference proteome</keyword>
<dbReference type="Proteomes" id="UP000276133">
    <property type="component" value="Unassembled WGS sequence"/>
</dbReference>
<dbReference type="AlphaFoldDB" id="A0A3M7PM90"/>
<dbReference type="EMBL" id="REGN01009851">
    <property type="protein sequence ID" value="RNA00236.1"/>
    <property type="molecule type" value="Genomic_DNA"/>
</dbReference>
<gene>
    <name evidence="1" type="ORF">BpHYR1_022008</name>
</gene>